<sequence>MLNQNQNSVNSNSKFYELYGKTILSEGVAPIPTALFRYQKALGLSFQEVSFVCHLLSYRWTSNDPHPSIEKLSVLTGVSAKSLHKYKNSLIEKGKLIVKNRYAQNGGQTTNEYDLTPLFTEIEKLIMAKEENNNGTIGHSETEEGCVKITQGGITLQGGYEKITYPPITGGSQGGITPCSHELDNKQVDSVVVELPYTSNCQKGGELGQPVPAALNELPSVVLTTTSARVDEYNPVHGIPTSDQNILSEENVERMIEEIAGYTGVFLSKQFVFDIFEKYGPEKIREKLQILLEEYGQRSCEVENLEGLLLMALKKNYQRTRCRFSGSGKMIPNDGKSKAGGKRKMDAVTDLAREQELINLLGAGSEHWIRKNMADIYAIMQENPPEIANNKILRRYMLSKLYV</sequence>
<evidence type="ECO:0000313" key="2">
    <source>
        <dbReference type="EMBL" id="MQL52987.1"/>
    </source>
</evidence>
<feature type="domain" description="DnaD N-terminal" evidence="1">
    <location>
        <begin position="31"/>
        <end position="132"/>
    </location>
</feature>
<reference evidence="2 3" key="1">
    <citation type="submission" date="2019-10" db="EMBL/GenBank/DDBJ databases">
        <title>Comparative genomics of sulfur disproportionating microorganisms.</title>
        <authorList>
            <person name="Ward L.M."/>
            <person name="Bertran E."/>
            <person name="Johnston D."/>
        </authorList>
    </citation>
    <scope>NUCLEOTIDE SEQUENCE [LARGE SCALE GENOMIC DNA]</scope>
    <source>
        <strain evidence="2 3">DSM 14055</strain>
    </source>
</reference>
<dbReference type="Pfam" id="PF21984">
    <property type="entry name" value="DnaD_N"/>
    <property type="match status" value="1"/>
</dbReference>
<dbReference type="EMBL" id="WHYR01000034">
    <property type="protein sequence ID" value="MQL52987.1"/>
    <property type="molecule type" value="Genomic_DNA"/>
</dbReference>
<comment type="caution">
    <text evidence="2">The sequence shown here is derived from an EMBL/GenBank/DDBJ whole genome shotgun (WGS) entry which is preliminary data.</text>
</comment>
<dbReference type="RefSeq" id="WP_152947410.1">
    <property type="nucleotide sequence ID" value="NZ_WHYR01000034.1"/>
</dbReference>
<proteinExistence type="predicted"/>
<dbReference type="Gene3D" id="1.10.10.10">
    <property type="entry name" value="Winged helix-like DNA-binding domain superfamily/Winged helix DNA-binding domain"/>
    <property type="match status" value="1"/>
</dbReference>
<keyword evidence="3" id="KW-1185">Reference proteome</keyword>
<dbReference type="OrthoDB" id="1809704at2"/>
<organism evidence="2 3">
    <name type="scientific">Desulfofundulus thermobenzoicus</name>
    <dbReference type="NCBI Taxonomy" id="29376"/>
    <lineage>
        <taxon>Bacteria</taxon>
        <taxon>Bacillati</taxon>
        <taxon>Bacillota</taxon>
        <taxon>Clostridia</taxon>
        <taxon>Eubacteriales</taxon>
        <taxon>Peptococcaceae</taxon>
        <taxon>Desulfofundulus</taxon>
    </lineage>
</organism>
<dbReference type="AlphaFoldDB" id="A0A6N7IU59"/>
<accession>A0A6N7IU59</accession>
<dbReference type="InterPro" id="IPR053843">
    <property type="entry name" value="DnaD_N"/>
</dbReference>
<gene>
    <name evidence="2" type="ORF">GFC01_12095</name>
</gene>
<dbReference type="InterPro" id="IPR036388">
    <property type="entry name" value="WH-like_DNA-bd_sf"/>
</dbReference>
<name>A0A6N7IU59_9FIRM</name>
<evidence type="ECO:0000313" key="3">
    <source>
        <dbReference type="Proteomes" id="UP000441717"/>
    </source>
</evidence>
<evidence type="ECO:0000259" key="1">
    <source>
        <dbReference type="Pfam" id="PF21984"/>
    </source>
</evidence>
<dbReference type="Proteomes" id="UP000441717">
    <property type="component" value="Unassembled WGS sequence"/>
</dbReference>
<protein>
    <recommendedName>
        <fullName evidence="1">DnaD N-terminal domain-containing protein</fullName>
    </recommendedName>
</protein>